<dbReference type="InParanoid" id="H3A249"/>
<dbReference type="PANTHER" id="PTHR14389:SF3">
    <property type="entry name" value="PROTEIN FAM111A-LIKE"/>
    <property type="match status" value="1"/>
</dbReference>
<dbReference type="Pfam" id="PF13365">
    <property type="entry name" value="Trypsin_2"/>
    <property type="match status" value="1"/>
</dbReference>
<sequence>NRQNEVISQNKVGHPFKFLHLPHKQNNEQQKLQTTSSEFIHQLKLATLLSLTQQIHRSRQGSQDLSYGKKQVEGIINLGILCKCLPPNTVMELVFLKNCVSDDEYYRPVSIARSQEKESVLFYIEPSGKSQGNAQQRVLRSKKLGKQASALCVVGFQGESIKEAVTQDGRFLHVDDHFKLVEKKKNNKLNKIAFNNKVDTLKGSFYIEVSKSKEKKMQGGGEKDCKSTIATSSDVSGWYSDMFNSVRHQFSNLLPKPNSRQGDSDCLTPVAFLKKQFKKDQIFSIPVKDLEMLKELSCSVGLMYNMNSQVKHGTCFVVKDCYVMTCFHVIRNCLNETRVSDPTAEQILKEKIRITFEYESAKLKFILTTLQIEGLVMYSEALDYAVLKLSVPENKMPRGLLKESCASTCDGYVYIIVHPSGEIKKVDSCPVIPDARRDLGVQTALVEIVQEHASQKPVMETAERIFLLTEQVLKLQNDSVLKYDTCFFFVASGSPVFNSEGKVVALHSGGAGSDFPIFTYGTTMDVICSDLK</sequence>
<dbReference type="PANTHER" id="PTHR14389">
    <property type="entry name" value="SI:CH1073-475A24.1"/>
    <property type="match status" value="1"/>
</dbReference>
<name>H3A249_LATCH</name>
<dbReference type="SUPFAM" id="SSF50494">
    <property type="entry name" value="Trypsin-like serine proteases"/>
    <property type="match status" value="1"/>
</dbReference>
<dbReference type="OMA" id="CYHVVEM"/>
<dbReference type="InterPro" id="IPR043504">
    <property type="entry name" value="Peptidase_S1_PA_chymotrypsin"/>
</dbReference>
<reference evidence="1" key="2">
    <citation type="submission" date="2025-08" db="UniProtKB">
        <authorList>
            <consortium name="Ensembl"/>
        </authorList>
    </citation>
    <scope>IDENTIFICATION</scope>
</reference>
<keyword evidence="2" id="KW-1185">Reference proteome</keyword>
<dbReference type="Proteomes" id="UP000008672">
    <property type="component" value="Unassembled WGS sequence"/>
</dbReference>
<dbReference type="InterPro" id="IPR009003">
    <property type="entry name" value="Peptidase_S1_PA"/>
</dbReference>
<dbReference type="Gene3D" id="2.40.10.10">
    <property type="entry name" value="Trypsin-like serine proteases"/>
    <property type="match status" value="2"/>
</dbReference>
<evidence type="ECO:0000313" key="2">
    <source>
        <dbReference type="Proteomes" id="UP000008672"/>
    </source>
</evidence>
<reference evidence="1" key="3">
    <citation type="submission" date="2025-09" db="UniProtKB">
        <authorList>
            <consortium name="Ensembl"/>
        </authorList>
    </citation>
    <scope>IDENTIFICATION</scope>
</reference>
<dbReference type="AlphaFoldDB" id="H3A249"/>
<dbReference type="GeneTree" id="ENSGT00390000005182"/>
<organism evidence="1 2">
    <name type="scientific">Latimeria chalumnae</name>
    <name type="common">Coelacanth</name>
    <dbReference type="NCBI Taxonomy" id="7897"/>
    <lineage>
        <taxon>Eukaryota</taxon>
        <taxon>Metazoa</taxon>
        <taxon>Chordata</taxon>
        <taxon>Craniata</taxon>
        <taxon>Vertebrata</taxon>
        <taxon>Euteleostomi</taxon>
        <taxon>Coelacanthiformes</taxon>
        <taxon>Coelacanthidae</taxon>
        <taxon>Latimeria</taxon>
    </lineage>
</organism>
<dbReference type="HOGENOM" id="CLU_022719_0_0_1"/>
<proteinExistence type="predicted"/>
<dbReference type="STRING" id="7897.ENSLACP00000003720"/>
<protein>
    <submittedName>
        <fullName evidence="1">Uncharacterized protein</fullName>
    </submittedName>
</protein>
<dbReference type="Ensembl" id="ENSLACT00000003754.1">
    <property type="protein sequence ID" value="ENSLACP00000003720.1"/>
    <property type="gene ID" value="ENSLACG00000003312.1"/>
</dbReference>
<evidence type="ECO:0000313" key="1">
    <source>
        <dbReference type="Ensembl" id="ENSLACP00000003720.1"/>
    </source>
</evidence>
<reference evidence="2" key="1">
    <citation type="submission" date="2011-08" db="EMBL/GenBank/DDBJ databases">
        <title>The draft genome of Latimeria chalumnae.</title>
        <authorList>
            <person name="Di Palma F."/>
            <person name="Alfoldi J."/>
            <person name="Johnson J."/>
            <person name="Berlin A."/>
            <person name="Gnerre S."/>
            <person name="Jaffe D."/>
            <person name="MacCallum I."/>
            <person name="Young S."/>
            <person name="Walker B.J."/>
            <person name="Lander E."/>
            <person name="Lindblad-Toh K."/>
        </authorList>
    </citation>
    <scope>NUCLEOTIDE SEQUENCE [LARGE SCALE GENOMIC DNA]</scope>
    <source>
        <strain evidence="2">Wild caught</strain>
    </source>
</reference>
<dbReference type="eggNOG" id="ENOG502QTFX">
    <property type="taxonomic scope" value="Eukaryota"/>
</dbReference>
<dbReference type="EMBL" id="AFYH01258970">
    <property type="status" value="NOT_ANNOTATED_CDS"/>
    <property type="molecule type" value="Genomic_DNA"/>
</dbReference>
<accession>H3A249</accession>